<feature type="region of interest" description="Disordered" evidence="1">
    <location>
        <begin position="1"/>
        <end position="23"/>
    </location>
</feature>
<accession>A0A183T6Q9</accession>
<reference evidence="4" key="1">
    <citation type="submission" date="2016-06" db="UniProtKB">
        <authorList>
            <consortium name="WormBaseParasite"/>
        </authorList>
    </citation>
    <scope>IDENTIFICATION</scope>
</reference>
<evidence type="ECO:0000313" key="2">
    <source>
        <dbReference type="EMBL" id="VDL98542.1"/>
    </source>
</evidence>
<dbReference type="CDD" id="cd09076">
    <property type="entry name" value="L1-EN"/>
    <property type="match status" value="1"/>
</dbReference>
<dbReference type="EMBL" id="UYSU01037063">
    <property type="protein sequence ID" value="VDL98542.1"/>
    <property type="molecule type" value="Genomic_DNA"/>
</dbReference>
<sequence length="283" mass="31933">MSEYSTTIHATASTGTDALRNPSPVVRANNMRAGLLNRNRPLGIGCWNLRTFLDPGTQSLTACSLYQYNVDVCCLSEVRIPNSGSLEIKIPGANLHFTLYHSSPRDFSGRHGVAIALSQQANRALHAWEPVNERMAYVRLKGYFKNICIVSVYAPTSAAEQHDKETFYSQLQVLGERLPRRDLLIASRDWNGRTGRGDSTNSHLISRFRFGSRCENGERLLNFADQNRLFVTNTGFQHRNKHLLTWYSNDGHTVSQIDYILVSSPFRSWVYDSRSMCGAKIGR</sequence>
<evidence type="ECO:0000313" key="3">
    <source>
        <dbReference type="Proteomes" id="UP000275846"/>
    </source>
</evidence>
<dbReference type="SUPFAM" id="SSF56219">
    <property type="entry name" value="DNase I-like"/>
    <property type="match status" value="1"/>
</dbReference>
<evidence type="ECO:0000256" key="1">
    <source>
        <dbReference type="SAM" id="MobiDB-lite"/>
    </source>
</evidence>
<proteinExistence type="predicted"/>
<dbReference type="Proteomes" id="UP000275846">
    <property type="component" value="Unassembled WGS sequence"/>
</dbReference>
<protein>
    <submittedName>
        <fullName evidence="4">Endonuclease/exonuclease/phosphatase domain-containing protein</fullName>
    </submittedName>
</protein>
<name>A0A183T6Q9_SCHSO</name>
<dbReference type="WBParaSite" id="SSLN_0001261401-mRNA-1">
    <property type="protein sequence ID" value="SSLN_0001261401-mRNA-1"/>
    <property type="gene ID" value="SSLN_0001261401"/>
</dbReference>
<reference evidence="2 3" key="2">
    <citation type="submission" date="2018-11" db="EMBL/GenBank/DDBJ databases">
        <authorList>
            <consortium name="Pathogen Informatics"/>
        </authorList>
    </citation>
    <scope>NUCLEOTIDE SEQUENCE [LARGE SCALE GENOMIC DNA]</scope>
    <source>
        <strain evidence="2 3">NST_G2</strain>
    </source>
</reference>
<organism evidence="4">
    <name type="scientific">Schistocephalus solidus</name>
    <name type="common">Tapeworm</name>
    <dbReference type="NCBI Taxonomy" id="70667"/>
    <lineage>
        <taxon>Eukaryota</taxon>
        <taxon>Metazoa</taxon>
        <taxon>Spiralia</taxon>
        <taxon>Lophotrochozoa</taxon>
        <taxon>Platyhelminthes</taxon>
        <taxon>Cestoda</taxon>
        <taxon>Eucestoda</taxon>
        <taxon>Diphyllobothriidea</taxon>
        <taxon>Diphyllobothriidae</taxon>
        <taxon>Schistocephalus</taxon>
    </lineage>
</organism>
<gene>
    <name evidence="2" type="ORF">SSLN_LOCUS12157</name>
</gene>
<evidence type="ECO:0000313" key="4">
    <source>
        <dbReference type="WBParaSite" id="SSLN_0001261401-mRNA-1"/>
    </source>
</evidence>
<dbReference type="Gene3D" id="3.60.10.10">
    <property type="entry name" value="Endonuclease/exonuclease/phosphatase"/>
    <property type="match status" value="1"/>
</dbReference>
<dbReference type="AlphaFoldDB" id="A0A183T6Q9"/>
<dbReference type="InterPro" id="IPR036691">
    <property type="entry name" value="Endo/exonu/phosph_ase_sf"/>
</dbReference>
<dbReference type="InterPro" id="IPR027124">
    <property type="entry name" value="Swc5/CFDP1/2"/>
</dbReference>
<dbReference type="STRING" id="70667.A0A183T6Q9"/>
<dbReference type="PANTHER" id="PTHR23227:SF67">
    <property type="entry name" value="CRANIOFACIAL DEVELOPMENT PROTEIN 2-LIKE"/>
    <property type="match status" value="1"/>
</dbReference>
<keyword evidence="3" id="KW-1185">Reference proteome</keyword>
<dbReference type="PANTHER" id="PTHR23227">
    <property type="entry name" value="BUCENTAUR RELATED"/>
    <property type="match status" value="1"/>
</dbReference>
<dbReference type="OrthoDB" id="6242194at2759"/>
<feature type="compositionally biased region" description="Polar residues" evidence="1">
    <location>
        <begin position="1"/>
        <end position="16"/>
    </location>
</feature>